<dbReference type="NCBIfam" id="TIGR00229">
    <property type="entry name" value="sensory_box"/>
    <property type="match status" value="3"/>
</dbReference>
<feature type="domain" description="PAC" evidence="3">
    <location>
        <begin position="82"/>
        <end position="134"/>
    </location>
</feature>
<keyword evidence="6" id="KW-1185">Reference proteome</keyword>
<dbReference type="InterPro" id="IPR013656">
    <property type="entry name" value="PAS_4"/>
</dbReference>
<dbReference type="InterPro" id="IPR051932">
    <property type="entry name" value="Bact_StressResp_Reg"/>
</dbReference>
<reference evidence="5" key="1">
    <citation type="submission" date="2016-05" db="EMBL/GenBank/DDBJ databases">
        <title>Microbial consortia oxidize butane by reversing methanogenesis.</title>
        <authorList>
            <person name="Laso-Perez R."/>
            <person name="Richter M."/>
            <person name="Wegener G."/>
            <person name="Musat F."/>
        </authorList>
    </citation>
    <scope>NUCLEOTIDE SEQUENCE [LARGE SCALE GENOMIC DNA]</scope>
    <source>
        <strain evidence="5">BOX2</strain>
    </source>
</reference>
<comment type="caution">
    <text evidence="5">The sequence shown here is derived from an EMBL/GenBank/DDBJ whole genome shotgun (WGS) entry which is preliminary data.</text>
</comment>
<evidence type="ECO:0000259" key="4">
    <source>
        <dbReference type="PROSITE" id="PS50801"/>
    </source>
</evidence>
<gene>
    <name evidence="5" type="ORF">SCAL_000029</name>
</gene>
<sequence>MKPEEDEVFYSKLLNDMITFVGVLEPDGTLIFANNTPLELAGITLEDVKGKKFYDAYWWAYSREAQEQIKEDIERCARGERIVHEIQVQAADGSLVWIEFSMHPVYDEEGNIKYLIPEGRDISEKKQALEDAQQKVAYLDNMPTYMAVTDPEGRLQFTSAVTIEKFGFKLEDVLGMRFDQMPWWEYSEEIQQKMKEVYERAAKGEEFEFEVDVKMGEDLYPIKYTCEPLRDENGNIYALLHTGTRIDELRAALDDAQQKVAYLDNMPTYMAVTDPEGRLQFTSAVTIEKFGIKLEDVLGIRFDQMPWWEYSEDVQRRMKEVYERAAKGEEFEFEVDVKMGEDLYPIKYTCGPLRNEKGEIYAILHTGTRIDELRAALDDARKRAEYLNNVPTPIMVIDTDFNVQFTNRAWSNMFGITSEDAKENKCYDMVQNPDCKTERCCVKKAMVEDRTVVCETTLHDGKDMVVQYTGAPIKDTEGKIIGGIEYIADITDLKRAIEERERLSDEIMRASTPVIEVWDKVLMVPLIGRIGSERADQVLELLLDEIVKHEAEVVILDVSGIPTIDADVAQHLIKAASAAKLLGSRVIFTGMRADVTETIVSLGIDLTEVDTRRTLRDGLMEAIPRV</sequence>
<dbReference type="Pfam" id="PF01740">
    <property type="entry name" value="STAS"/>
    <property type="match status" value="1"/>
</dbReference>
<dbReference type="CDD" id="cd07041">
    <property type="entry name" value="STAS_RsbR_RsbS_like"/>
    <property type="match status" value="1"/>
</dbReference>
<dbReference type="STRING" id="1838285.SCAL_000029"/>
<evidence type="ECO:0000259" key="3">
    <source>
        <dbReference type="PROSITE" id="PS50113"/>
    </source>
</evidence>
<keyword evidence="1" id="KW-0597">Phosphoprotein</keyword>
<dbReference type="PROSITE" id="PS50112">
    <property type="entry name" value="PAS"/>
    <property type="match status" value="3"/>
</dbReference>
<dbReference type="InterPro" id="IPR000014">
    <property type="entry name" value="PAS"/>
</dbReference>
<evidence type="ECO:0000313" key="5">
    <source>
        <dbReference type="EMBL" id="OFV68353.1"/>
    </source>
</evidence>
<proteinExistence type="predicted"/>
<feature type="domain" description="STAS" evidence="4">
    <location>
        <begin position="511"/>
        <end position="622"/>
    </location>
</feature>
<name>A0A1F2PAS3_9EURY</name>
<dbReference type="Gene3D" id="3.30.750.24">
    <property type="entry name" value="STAS domain"/>
    <property type="match status" value="1"/>
</dbReference>
<feature type="domain" description="PAS" evidence="2">
    <location>
        <begin position="379"/>
        <end position="420"/>
    </location>
</feature>
<dbReference type="SMART" id="SM00091">
    <property type="entry name" value="PAS"/>
    <property type="match status" value="4"/>
</dbReference>
<accession>A0A1F2PAS3</accession>
<feature type="domain" description="PAC" evidence="3">
    <location>
        <begin position="445"/>
        <end position="502"/>
    </location>
</feature>
<dbReference type="InterPro" id="IPR002645">
    <property type="entry name" value="STAS_dom"/>
</dbReference>
<dbReference type="PROSITE" id="PS50113">
    <property type="entry name" value="PAC"/>
    <property type="match status" value="2"/>
</dbReference>
<organism evidence="5 6">
    <name type="scientific">Candidatus Syntropharchaeum caldarium</name>
    <dbReference type="NCBI Taxonomy" id="1838285"/>
    <lineage>
        <taxon>Archaea</taxon>
        <taxon>Methanobacteriati</taxon>
        <taxon>Methanobacteriota</taxon>
        <taxon>Stenosarchaea group</taxon>
        <taxon>Methanomicrobia</taxon>
        <taxon>Methanosarcinales</taxon>
        <taxon>ANME-2 cluster</taxon>
        <taxon>Candidatus Syntropharchaeum</taxon>
    </lineage>
</organism>
<dbReference type="SUPFAM" id="SSF55785">
    <property type="entry name" value="PYP-like sensor domain (PAS domain)"/>
    <property type="match status" value="4"/>
</dbReference>
<feature type="domain" description="PAS" evidence="2">
    <location>
        <begin position="131"/>
        <end position="205"/>
    </location>
</feature>
<dbReference type="EMBL" id="LYOS01000001">
    <property type="protein sequence ID" value="OFV68353.1"/>
    <property type="molecule type" value="Genomic_DNA"/>
</dbReference>
<dbReference type="AlphaFoldDB" id="A0A1F2PAS3"/>
<protein>
    <submittedName>
        <fullName evidence="5">PAS/PAC sensor protein</fullName>
    </submittedName>
</protein>
<dbReference type="PANTHER" id="PTHR33745:SF3">
    <property type="entry name" value="RSBT CO-ANTAGONIST PROTEIN RSBRC"/>
    <property type="match status" value="1"/>
</dbReference>
<dbReference type="InterPro" id="IPR000700">
    <property type="entry name" value="PAS-assoc_C"/>
</dbReference>
<evidence type="ECO:0000259" key="2">
    <source>
        <dbReference type="PROSITE" id="PS50112"/>
    </source>
</evidence>
<evidence type="ECO:0000313" key="6">
    <source>
        <dbReference type="Proteomes" id="UP000186940"/>
    </source>
</evidence>
<dbReference type="SMART" id="SM00086">
    <property type="entry name" value="PAC"/>
    <property type="match status" value="4"/>
</dbReference>
<feature type="domain" description="PAS" evidence="2">
    <location>
        <begin position="6"/>
        <end position="80"/>
    </location>
</feature>
<dbReference type="InterPro" id="IPR001610">
    <property type="entry name" value="PAC"/>
</dbReference>
<dbReference type="Pfam" id="PF08448">
    <property type="entry name" value="PAS_4"/>
    <property type="match status" value="4"/>
</dbReference>
<dbReference type="Proteomes" id="UP000186940">
    <property type="component" value="Unassembled WGS sequence"/>
</dbReference>
<dbReference type="PANTHER" id="PTHR33745">
    <property type="entry name" value="RSBT ANTAGONIST PROTEIN RSBS-RELATED"/>
    <property type="match status" value="1"/>
</dbReference>
<dbReference type="InterPro" id="IPR035965">
    <property type="entry name" value="PAS-like_dom_sf"/>
</dbReference>
<dbReference type="InterPro" id="IPR036513">
    <property type="entry name" value="STAS_dom_sf"/>
</dbReference>
<evidence type="ECO:0000256" key="1">
    <source>
        <dbReference type="ARBA" id="ARBA00022553"/>
    </source>
</evidence>
<dbReference type="PROSITE" id="PS50801">
    <property type="entry name" value="STAS"/>
    <property type="match status" value="1"/>
</dbReference>
<dbReference type="Gene3D" id="3.30.450.20">
    <property type="entry name" value="PAS domain"/>
    <property type="match status" value="4"/>
</dbReference>
<dbReference type="CDD" id="cd00130">
    <property type="entry name" value="PAS"/>
    <property type="match status" value="4"/>
</dbReference>
<dbReference type="SUPFAM" id="SSF52091">
    <property type="entry name" value="SpoIIaa-like"/>
    <property type="match status" value="1"/>
</dbReference>